<keyword evidence="2" id="KW-0472">Membrane</keyword>
<dbReference type="Proteomes" id="UP000001950">
    <property type="component" value="Chromosome 3"/>
</dbReference>
<keyword evidence="2" id="KW-0812">Transmembrane</keyword>
<dbReference type="KEGG" id="tan:TA04345"/>
<dbReference type="GeneID" id="3864808"/>
<proteinExistence type="predicted"/>
<feature type="region of interest" description="Disordered" evidence="1">
    <location>
        <begin position="16"/>
        <end position="115"/>
    </location>
</feature>
<dbReference type="OrthoDB" id="361744at2759"/>
<reference evidence="3 4" key="1">
    <citation type="journal article" date="2005" name="Science">
        <title>Genome of the host-cell transforming parasite Theileria annulata compared with T. parva.</title>
        <authorList>
            <person name="Pain A."/>
            <person name="Renauld H."/>
            <person name="Berriman M."/>
            <person name="Murphy L."/>
            <person name="Yeats C.A."/>
            <person name="Weir W."/>
            <person name="Kerhornou A."/>
            <person name="Aslett M."/>
            <person name="Bishop R."/>
            <person name="Bouchier C."/>
            <person name="Cochet M."/>
            <person name="Coulson R.M.R."/>
            <person name="Cronin A."/>
            <person name="de Villiers E.P."/>
            <person name="Fraser A."/>
            <person name="Fosker N."/>
            <person name="Gardner M."/>
            <person name="Goble A."/>
            <person name="Griffiths-Jones S."/>
            <person name="Harris D.E."/>
            <person name="Katzer F."/>
            <person name="Larke N."/>
            <person name="Lord A."/>
            <person name="Maser P."/>
            <person name="McKellar S."/>
            <person name="Mooney P."/>
            <person name="Morton F."/>
            <person name="Nene V."/>
            <person name="O'Neil S."/>
            <person name="Price C."/>
            <person name="Quail M.A."/>
            <person name="Rabbinowitsch E."/>
            <person name="Rawlings N.D."/>
            <person name="Rutter S."/>
            <person name="Saunders D."/>
            <person name="Seeger K."/>
            <person name="Shah T."/>
            <person name="Squares R."/>
            <person name="Squares S."/>
            <person name="Tivey A."/>
            <person name="Walker A.R."/>
            <person name="Woodward J."/>
            <person name="Dobbelaere D.A.E."/>
            <person name="Langsley G."/>
            <person name="Rajandream M.A."/>
            <person name="McKeever D."/>
            <person name="Shiels B."/>
            <person name="Tait A."/>
            <person name="Barrell B.G."/>
            <person name="Hall N."/>
        </authorList>
    </citation>
    <scope>NUCLEOTIDE SEQUENCE [LARGE SCALE GENOMIC DNA]</scope>
    <source>
        <strain evidence="4">Ankara</strain>
    </source>
</reference>
<organism evidence="3 4">
    <name type="scientific">Theileria annulata</name>
    <dbReference type="NCBI Taxonomy" id="5874"/>
    <lineage>
        <taxon>Eukaryota</taxon>
        <taxon>Sar</taxon>
        <taxon>Alveolata</taxon>
        <taxon>Apicomplexa</taxon>
        <taxon>Aconoidasida</taxon>
        <taxon>Piroplasmida</taxon>
        <taxon>Theileriidae</taxon>
        <taxon>Theileria</taxon>
    </lineage>
</organism>
<dbReference type="InParanoid" id="Q4UC40"/>
<evidence type="ECO:0000313" key="3">
    <source>
        <dbReference type="EMBL" id="CAI75611.1"/>
    </source>
</evidence>
<dbReference type="OMA" id="SEHDNEW"/>
<gene>
    <name evidence="3" type="ORF">TA04345</name>
</gene>
<keyword evidence="4" id="KW-1185">Reference proteome</keyword>
<protein>
    <submittedName>
        <fullName evidence="3">Uncharacterized protein</fullName>
    </submittedName>
</protein>
<sequence length="259" mass="30565">MANSLVSFLERRKKTAVKASTLLQKTEEPSEEEQQDKDAEEEQEPQSEHDNEWRVSSDESDEALQTHSNFGPNLVKIIQTVENGEPEDSVKESQERKTQQIWPRETEQQVEEPPAKPKIWVPKFRDSKGVLSSKNDVDLAESVKMFTKNDLSSLKKKKKSKPKSQEQEDDFAVVKVKFDVFSLLKDEYSQFKSQKFTMDEQLIKMKYSDRFDFSYLTFIIKFIYYRLVIIKFIYYRLVIIKFIYYRLATGVICFISKFK</sequence>
<dbReference type="eggNOG" id="ENOG502QXHR">
    <property type="taxonomic scope" value="Eukaryota"/>
</dbReference>
<evidence type="ECO:0000256" key="1">
    <source>
        <dbReference type="SAM" id="MobiDB-lite"/>
    </source>
</evidence>
<evidence type="ECO:0000313" key="4">
    <source>
        <dbReference type="Proteomes" id="UP000001950"/>
    </source>
</evidence>
<feature type="compositionally biased region" description="Acidic residues" evidence="1">
    <location>
        <begin position="29"/>
        <end position="45"/>
    </location>
</feature>
<dbReference type="EMBL" id="CR940352">
    <property type="protein sequence ID" value="CAI75611.1"/>
    <property type="molecule type" value="Genomic_DNA"/>
</dbReference>
<dbReference type="AlphaFoldDB" id="Q4UC40"/>
<feature type="transmembrane region" description="Helical" evidence="2">
    <location>
        <begin position="211"/>
        <end position="227"/>
    </location>
</feature>
<dbReference type="RefSeq" id="XP_955087.1">
    <property type="nucleotide sequence ID" value="XM_949994.1"/>
</dbReference>
<dbReference type="VEuPathDB" id="PiroplasmaDB:TA04345"/>
<name>Q4UC40_THEAN</name>
<feature type="compositionally biased region" description="Basic and acidic residues" evidence="1">
    <location>
        <begin position="46"/>
        <end position="57"/>
    </location>
</feature>
<feature type="compositionally biased region" description="Basic and acidic residues" evidence="1">
    <location>
        <begin position="88"/>
        <end position="98"/>
    </location>
</feature>
<keyword evidence="2" id="KW-1133">Transmembrane helix</keyword>
<accession>Q4UC40</accession>
<evidence type="ECO:0000256" key="2">
    <source>
        <dbReference type="SAM" id="Phobius"/>
    </source>
</evidence>